<dbReference type="RefSeq" id="WP_189774397.1">
    <property type="nucleotide sequence ID" value="NZ_BNCK01000013.1"/>
</dbReference>
<sequence>MVNPIVLIAPARHKHCAKVIYIILLVLAGGFMTTTNAVPVKDANWILQANWRVINDAVMGGMSQSTIKQHKNHLNFSGIISLENNGGFASTRSELTLDTHKKDKLNITVKGDDKVYQLRLRVDRYFDGPAFVVEFIAKSSQWTSYEFSADDFTLQFRGKPFASDYQLNFSDLTTIGFLISSQQQGEFSLNIKKITFD</sequence>
<dbReference type="EMBL" id="BNCK01000013">
    <property type="protein sequence ID" value="GHG06372.1"/>
    <property type="molecule type" value="Genomic_DNA"/>
</dbReference>
<evidence type="ECO:0000256" key="2">
    <source>
        <dbReference type="SAM" id="Phobius"/>
    </source>
</evidence>
<dbReference type="Pfam" id="PF08547">
    <property type="entry name" value="CIA30"/>
    <property type="match status" value="1"/>
</dbReference>
<reference evidence="4" key="2">
    <citation type="submission" date="2020-09" db="EMBL/GenBank/DDBJ databases">
        <authorList>
            <person name="Sun Q."/>
            <person name="Kim S."/>
        </authorList>
    </citation>
    <scope>NUCLEOTIDE SEQUENCE</scope>
    <source>
        <strain evidence="4">KCTC 42731</strain>
    </source>
</reference>
<keyword evidence="2" id="KW-0472">Membrane</keyword>
<keyword evidence="2" id="KW-1133">Transmembrane helix</keyword>
<comment type="caution">
    <text evidence="4">The sequence shown here is derived from an EMBL/GenBank/DDBJ whole genome shotgun (WGS) entry which is preliminary data.</text>
</comment>
<protein>
    <recommendedName>
        <fullName evidence="3">NADH:ubiquinone oxidoreductase intermediate-associated protein 30 domain-containing protein</fullName>
    </recommendedName>
</protein>
<proteinExistence type="inferred from homology"/>
<accession>A0A919EQ08</accession>
<keyword evidence="5" id="KW-1185">Reference proteome</keyword>
<reference evidence="4" key="1">
    <citation type="journal article" date="2014" name="Int. J. Syst. Evol. Microbiol.">
        <title>Complete genome sequence of Corynebacterium casei LMG S-19264T (=DSM 44701T), isolated from a smear-ripened cheese.</title>
        <authorList>
            <consortium name="US DOE Joint Genome Institute (JGI-PGF)"/>
            <person name="Walter F."/>
            <person name="Albersmeier A."/>
            <person name="Kalinowski J."/>
            <person name="Ruckert C."/>
        </authorList>
    </citation>
    <scope>NUCLEOTIDE SEQUENCE</scope>
    <source>
        <strain evidence="4">KCTC 42731</strain>
    </source>
</reference>
<dbReference type="PANTHER" id="PTHR13194">
    <property type="entry name" value="COMPLEX I INTERMEDIATE-ASSOCIATED PROTEIN 30"/>
    <property type="match status" value="1"/>
</dbReference>
<evidence type="ECO:0000313" key="5">
    <source>
        <dbReference type="Proteomes" id="UP000623842"/>
    </source>
</evidence>
<dbReference type="InterPro" id="IPR013857">
    <property type="entry name" value="NADH-UbQ_OxRdtase-assoc_prot30"/>
</dbReference>
<dbReference type="SUPFAM" id="SSF49785">
    <property type="entry name" value="Galactose-binding domain-like"/>
    <property type="match status" value="1"/>
</dbReference>
<feature type="domain" description="NADH:ubiquinone oxidoreductase intermediate-associated protein 30" evidence="3">
    <location>
        <begin position="49"/>
        <end position="191"/>
    </location>
</feature>
<gene>
    <name evidence="4" type="ORF">GCM10017161_40000</name>
</gene>
<feature type="transmembrane region" description="Helical" evidence="2">
    <location>
        <begin position="19"/>
        <end position="38"/>
    </location>
</feature>
<dbReference type="InterPro" id="IPR039131">
    <property type="entry name" value="NDUFAF1"/>
</dbReference>
<organism evidence="4 5">
    <name type="scientific">Thalassotalea marina</name>
    <dbReference type="NCBI Taxonomy" id="1673741"/>
    <lineage>
        <taxon>Bacteria</taxon>
        <taxon>Pseudomonadati</taxon>
        <taxon>Pseudomonadota</taxon>
        <taxon>Gammaproteobacteria</taxon>
        <taxon>Alteromonadales</taxon>
        <taxon>Colwelliaceae</taxon>
        <taxon>Thalassotalea</taxon>
    </lineage>
</organism>
<dbReference type="InterPro" id="IPR008979">
    <property type="entry name" value="Galactose-bd-like_sf"/>
</dbReference>
<dbReference type="PANTHER" id="PTHR13194:SF19">
    <property type="entry name" value="NAD(P)-BINDING ROSSMANN-FOLD SUPERFAMILY PROTEIN"/>
    <property type="match status" value="1"/>
</dbReference>
<comment type="similarity">
    <text evidence="1">Belongs to the CIA30 family.</text>
</comment>
<dbReference type="Proteomes" id="UP000623842">
    <property type="component" value="Unassembled WGS sequence"/>
</dbReference>
<evidence type="ECO:0000313" key="4">
    <source>
        <dbReference type="EMBL" id="GHG06372.1"/>
    </source>
</evidence>
<evidence type="ECO:0000259" key="3">
    <source>
        <dbReference type="Pfam" id="PF08547"/>
    </source>
</evidence>
<name>A0A919EQ08_9GAMM</name>
<evidence type="ECO:0000256" key="1">
    <source>
        <dbReference type="ARBA" id="ARBA00007884"/>
    </source>
</evidence>
<dbReference type="AlphaFoldDB" id="A0A919EQ08"/>
<keyword evidence="2" id="KW-0812">Transmembrane</keyword>